<sequence length="125" mass="14104">MIGLIVTALAAAVTFGSERPAPIVLDENATFTGYIEIEGTSRFHSIRIYENVTRIHLVLTCPGNDFDLYGRWGELPSSDDYDFRGYESGGENLNYDEPEPGIWHLMVTSYSGIGHYDIIIEFEYE</sequence>
<gene>
    <name evidence="1" type="ORF">S01H4_25601</name>
</gene>
<proteinExistence type="predicted"/>
<evidence type="ECO:0000313" key="1">
    <source>
        <dbReference type="EMBL" id="GAG78153.1"/>
    </source>
</evidence>
<reference evidence="1" key="1">
    <citation type="journal article" date="2014" name="Front. Microbiol.">
        <title>High frequency of phylogenetically diverse reductive dehalogenase-homologous genes in deep subseafloor sedimentary metagenomes.</title>
        <authorList>
            <person name="Kawai M."/>
            <person name="Futagami T."/>
            <person name="Toyoda A."/>
            <person name="Takaki Y."/>
            <person name="Nishi S."/>
            <person name="Hori S."/>
            <person name="Arai W."/>
            <person name="Tsubouchi T."/>
            <person name="Morono Y."/>
            <person name="Uchiyama I."/>
            <person name="Ito T."/>
            <person name="Fujiyama A."/>
            <person name="Inagaki F."/>
            <person name="Takami H."/>
        </authorList>
    </citation>
    <scope>NUCLEOTIDE SEQUENCE</scope>
    <source>
        <strain evidence="1">Expedition CK06-06</strain>
    </source>
</reference>
<name>X1B1L3_9ZZZZ</name>
<accession>X1B1L3</accession>
<protein>
    <recommendedName>
        <fullName evidence="2">Peptidase C-terminal archaeal/bacterial domain-containing protein</fullName>
    </recommendedName>
</protein>
<evidence type="ECO:0008006" key="2">
    <source>
        <dbReference type="Google" id="ProtNLM"/>
    </source>
</evidence>
<dbReference type="AlphaFoldDB" id="X1B1L3"/>
<dbReference type="EMBL" id="BART01012204">
    <property type="protein sequence ID" value="GAG78153.1"/>
    <property type="molecule type" value="Genomic_DNA"/>
</dbReference>
<comment type="caution">
    <text evidence="1">The sequence shown here is derived from an EMBL/GenBank/DDBJ whole genome shotgun (WGS) entry which is preliminary data.</text>
</comment>
<organism evidence="1">
    <name type="scientific">marine sediment metagenome</name>
    <dbReference type="NCBI Taxonomy" id="412755"/>
    <lineage>
        <taxon>unclassified sequences</taxon>
        <taxon>metagenomes</taxon>
        <taxon>ecological metagenomes</taxon>
    </lineage>
</organism>
<dbReference type="Gene3D" id="2.60.120.380">
    <property type="match status" value="1"/>
</dbReference>